<evidence type="ECO:0000259" key="4">
    <source>
        <dbReference type="Pfam" id="PF03328"/>
    </source>
</evidence>
<evidence type="ECO:0000313" key="5">
    <source>
        <dbReference type="EMBL" id="RCS24403.1"/>
    </source>
</evidence>
<dbReference type="GO" id="GO:0046872">
    <property type="term" value="F:metal ion binding"/>
    <property type="evidence" value="ECO:0007669"/>
    <property type="project" value="UniProtKB-KW"/>
</dbReference>
<keyword evidence="2" id="KW-0479">Metal-binding</keyword>
<dbReference type="GO" id="GO:0005737">
    <property type="term" value="C:cytoplasm"/>
    <property type="evidence" value="ECO:0007669"/>
    <property type="project" value="TreeGrafter"/>
</dbReference>
<organism evidence="5 6">
    <name type="scientific">Phyllobacterium salinisoli</name>
    <dbReference type="NCBI Taxonomy" id="1899321"/>
    <lineage>
        <taxon>Bacteria</taxon>
        <taxon>Pseudomonadati</taxon>
        <taxon>Pseudomonadota</taxon>
        <taxon>Alphaproteobacteria</taxon>
        <taxon>Hyphomicrobiales</taxon>
        <taxon>Phyllobacteriaceae</taxon>
        <taxon>Phyllobacterium</taxon>
    </lineage>
</organism>
<dbReference type="OrthoDB" id="9802624at2"/>
<dbReference type="GO" id="GO:0016832">
    <property type="term" value="F:aldehyde-lyase activity"/>
    <property type="evidence" value="ECO:0007669"/>
    <property type="project" value="TreeGrafter"/>
</dbReference>
<sequence length="253" mass="26996">MSLASRLRSGETLLSAWSALPEPLTIEAVARTAFDAVTLDMQHGGHDEQSVLRGLGLILALGKPPVVRIPVGRFDMASRALDFGAEAVIAPMINSVEDAQRFAASMKYPPVGERSWGPLRANIGYGERGSNDYLTNANRESLAFAMIETRAAFEALDGILGVRGIDGIFVGPSDFSIAWSNGRESNPGSEALVEPLTEIARKTAAAGKLAGIYAINPGFARRYAPLGYRFITVSHDTSYIQMGAQALVDAIKA</sequence>
<accession>A0A368K7E5</accession>
<keyword evidence="6" id="KW-1185">Reference proteome</keyword>
<dbReference type="RefSeq" id="WP_114440022.1">
    <property type="nucleotide sequence ID" value="NZ_QOZG01000003.1"/>
</dbReference>
<dbReference type="Proteomes" id="UP000253420">
    <property type="component" value="Unassembled WGS sequence"/>
</dbReference>
<evidence type="ECO:0000313" key="6">
    <source>
        <dbReference type="Proteomes" id="UP000253420"/>
    </source>
</evidence>
<evidence type="ECO:0000256" key="1">
    <source>
        <dbReference type="ARBA" id="ARBA00005568"/>
    </source>
</evidence>
<dbReference type="Pfam" id="PF03328">
    <property type="entry name" value="HpcH_HpaI"/>
    <property type="match status" value="1"/>
</dbReference>
<feature type="domain" description="HpcH/HpaI aldolase/citrate lyase" evidence="4">
    <location>
        <begin position="17"/>
        <end position="216"/>
    </location>
</feature>
<dbReference type="EMBL" id="QOZG01000003">
    <property type="protein sequence ID" value="RCS24403.1"/>
    <property type="molecule type" value="Genomic_DNA"/>
</dbReference>
<dbReference type="SUPFAM" id="SSF51621">
    <property type="entry name" value="Phosphoenolpyruvate/pyruvate domain"/>
    <property type="match status" value="1"/>
</dbReference>
<dbReference type="PANTHER" id="PTHR30502">
    <property type="entry name" value="2-KETO-3-DEOXY-L-RHAMNONATE ALDOLASE"/>
    <property type="match status" value="1"/>
</dbReference>
<dbReference type="InterPro" id="IPR015813">
    <property type="entry name" value="Pyrv/PenolPyrv_kinase-like_dom"/>
</dbReference>
<dbReference type="InterPro" id="IPR040442">
    <property type="entry name" value="Pyrv_kinase-like_dom_sf"/>
</dbReference>
<gene>
    <name evidence="5" type="ORF">DUT91_09010</name>
</gene>
<dbReference type="InterPro" id="IPR005000">
    <property type="entry name" value="Aldolase/citrate-lyase_domain"/>
</dbReference>
<dbReference type="Gene3D" id="3.20.20.60">
    <property type="entry name" value="Phosphoenolpyruvate-binding domains"/>
    <property type="match status" value="1"/>
</dbReference>
<keyword evidence="3" id="KW-0456">Lyase</keyword>
<dbReference type="InterPro" id="IPR050251">
    <property type="entry name" value="HpcH-HpaI_aldolase"/>
</dbReference>
<evidence type="ECO:0000256" key="2">
    <source>
        <dbReference type="ARBA" id="ARBA00022723"/>
    </source>
</evidence>
<dbReference type="AlphaFoldDB" id="A0A368K7E5"/>
<name>A0A368K7E5_9HYPH</name>
<dbReference type="PANTHER" id="PTHR30502:SF0">
    <property type="entry name" value="PHOSPHOENOLPYRUVATE CARBOXYLASE FAMILY PROTEIN"/>
    <property type="match status" value="1"/>
</dbReference>
<reference evidence="5 6" key="1">
    <citation type="submission" date="2018-07" db="EMBL/GenBank/DDBJ databases">
        <title>The draft genome of Phyllobacterium salinisoli.</title>
        <authorList>
            <person name="Liu L."/>
            <person name="Li L."/>
            <person name="Zhang X."/>
            <person name="Liang L."/>
        </authorList>
    </citation>
    <scope>NUCLEOTIDE SEQUENCE [LARGE SCALE GENOMIC DNA]</scope>
    <source>
        <strain evidence="5 6">LLAN61</strain>
    </source>
</reference>
<protein>
    <submittedName>
        <fullName evidence="5">2,4-dihydroxyhept-2-ene-1,7-dioic acid aldolase</fullName>
    </submittedName>
</protein>
<comment type="caution">
    <text evidence="5">The sequence shown here is derived from an EMBL/GenBank/DDBJ whole genome shotgun (WGS) entry which is preliminary data.</text>
</comment>
<comment type="similarity">
    <text evidence="1">Belongs to the HpcH/HpaI aldolase family.</text>
</comment>
<proteinExistence type="inferred from homology"/>
<evidence type="ECO:0000256" key="3">
    <source>
        <dbReference type="ARBA" id="ARBA00023239"/>
    </source>
</evidence>